<evidence type="ECO:0000313" key="2">
    <source>
        <dbReference type="Proteomes" id="UP000018888"/>
    </source>
</evidence>
<reference evidence="1 2" key="2">
    <citation type="journal article" date="2018" name="New Phytol.">
        <title>High intraspecific genome diversity in the model arbuscular mycorrhizal symbiont Rhizophagus irregularis.</title>
        <authorList>
            <person name="Chen E.C.H."/>
            <person name="Morin E."/>
            <person name="Beaudet D."/>
            <person name="Noel J."/>
            <person name="Yildirir G."/>
            <person name="Ndikumana S."/>
            <person name="Charron P."/>
            <person name="St-Onge C."/>
            <person name="Giorgi J."/>
            <person name="Kruger M."/>
            <person name="Marton T."/>
            <person name="Ropars J."/>
            <person name="Grigoriev I.V."/>
            <person name="Hainaut M."/>
            <person name="Henrissat B."/>
            <person name="Roux C."/>
            <person name="Martin F."/>
            <person name="Corradi N."/>
        </authorList>
    </citation>
    <scope>NUCLEOTIDE SEQUENCE [LARGE SCALE GENOMIC DNA]</scope>
    <source>
        <strain evidence="1 2">DAOM 197198</strain>
    </source>
</reference>
<gene>
    <name evidence="1" type="ORF">GLOIN_2v1728847</name>
</gene>
<dbReference type="EMBL" id="AUPC02000508">
    <property type="protein sequence ID" value="POG58657.1"/>
    <property type="molecule type" value="Genomic_DNA"/>
</dbReference>
<organism evidence="1 2">
    <name type="scientific">Rhizophagus irregularis (strain DAOM 181602 / DAOM 197198 / MUCL 43194)</name>
    <name type="common">Arbuscular mycorrhizal fungus</name>
    <name type="synonym">Glomus intraradices</name>
    <dbReference type="NCBI Taxonomy" id="747089"/>
    <lineage>
        <taxon>Eukaryota</taxon>
        <taxon>Fungi</taxon>
        <taxon>Fungi incertae sedis</taxon>
        <taxon>Mucoromycota</taxon>
        <taxon>Glomeromycotina</taxon>
        <taxon>Glomeromycetes</taxon>
        <taxon>Glomerales</taxon>
        <taxon>Glomeraceae</taxon>
        <taxon>Rhizophagus</taxon>
    </lineage>
</organism>
<comment type="caution">
    <text evidence="1">The sequence shown here is derived from an EMBL/GenBank/DDBJ whole genome shotgun (WGS) entry which is preliminary data.</text>
</comment>
<protein>
    <submittedName>
        <fullName evidence="1">Uncharacterized protein</fullName>
    </submittedName>
</protein>
<name>A0A2P4NZU9_RHIID</name>
<proteinExistence type="predicted"/>
<dbReference type="AlphaFoldDB" id="A0A2P4NZU9"/>
<dbReference type="VEuPathDB" id="FungiDB:RhiirFUN_014609"/>
<accession>A0A2P4NZU9</accession>
<keyword evidence="2" id="KW-1185">Reference proteome</keyword>
<sequence length="155" mass="18497">MYDNKNNKISLNLIPYDEELKITEDNQEINYKYEIIRSHPDNRIIFQQENEMEIYEQKSSEKSLGEIINIFPDQNINSRTDLRIRVYIKIIEKKSHMKPPPKLLLPHFIDYFDNGYFSDINFTFDCGSNIKASKIILASFKIHLHKRIGRRIKFG</sequence>
<dbReference type="Proteomes" id="UP000018888">
    <property type="component" value="Unassembled WGS sequence"/>
</dbReference>
<evidence type="ECO:0000313" key="1">
    <source>
        <dbReference type="EMBL" id="POG58657.1"/>
    </source>
</evidence>
<reference evidence="1 2" key="1">
    <citation type="journal article" date="2013" name="Proc. Natl. Acad. Sci. U.S.A.">
        <title>Genome of an arbuscular mycorrhizal fungus provides insight into the oldest plant symbiosis.</title>
        <authorList>
            <person name="Tisserant E."/>
            <person name="Malbreil M."/>
            <person name="Kuo A."/>
            <person name="Kohler A."/>
            <person name="Symeonidi A."/>
            <person name="Balestrini R."/>
            <person name="Charron P."/>
            <person name="Duensing N."/>
            <person name="Frei Dit Frey N."/>
            <person name="Gianinazzi-Pearson V."/>
            <person name="Gilbert L.B."/>
            <person name="Handa Y."/>
            <person name="Herr J.R."/>
            <person name="Hijri M."/>
            <person name="Koul R."/>
            <person name="Kawaguchi M."/>
            <person name="Krajinski F."/>
            <person name="Lammers P.J."/>
            <person name="Masclaux F.G."/>
            <person name="Murat C."/>
            <person name="Morin E."/>
            <person name="Ndikumana S."/>
            <person name="Pagni M."/>
            <person name="Petitpierre D."/>
            <person name="Requena N."/>
            <person name="Rosikiewicz P."/>
            <person name="Riley R."/>
            <person name="Saito K."/>
            <person name="San Clemente H."/>
            <person name="Shapiro H."/>
            <person name="van Tuinen D."/>
            <person name="Becard G."/>
            <person name="Bonfante P."/>
            <person name="Paszkowski U."/>
            <person name="Shachar-Hill Y.Y."/>
            <person name="Tuskan G.A."/>
            <person name="Young P.W."/>
            <person name="Sanders I.R."/>
            <person name="Henrissat B."/>
            <person name="Rensing S.A."/>
            <person name="Grigoriev I.V."/>
            <person name="Corradi N."/>
            <person name="Roux C."/>
            <person name="Martin F."/>
        </authorList>
    </citation>
    <scope>NUCLEOTIDE SEQUENCE [LARGE SCALE GENOMIC DNA]</scope>
    <source>
        <strain evidence="1 2">DAOM 197198</strain>
    </source>
</reference>